<dbReference type="RefSeq" id="WP_138099152.1">
    <property type="nucleotide sequence ID" value="NZ_CP040428.1"/>
</dbReference>
<dbReference type="Proteomes" id="UP000302163">
    <property type="component" value="Chromosome"/>
</dbReference>
<proteinExistence type="inferred from homology"/>
<feature type="transmembrane region" description="Helical" evidence="8">
    <location>
        <begin position="210"/>
        <end position="232"/>
    </location>
</feature>
<name>A0A4P8YR52_9ENTR</name>
<dbReference type="KEGG" id="izh:FEM41_09580"/>
<dbReference type="InterPro" id="IPR042094">
    <property type="entry name" value="T2SS_GspF_sf"/>
</dbReference>
<evidence type="ECO:0000256" key="3">
    <source>
        <dbReference type="ARBA" id="ARBA00022475"/>
    </source>
</evidence>
<evidence type="ECO:0000313" key="11">
    <source>
        <dbReference type="Proteomes" id="UP000302163"/>
    </source>
</evidence>
<keyword evidence="3" id="KW-1003">Cell membrane</keyword>
<feature type="transmembrane region" description="Helical" evidence="8">
    <location>
        <begin position="367"/>
        <end position="387"/>
    </location>
</feature>
<evidence type="ECO:0000313" key="10">
    <source>
        <dbReference type="EMBL" id="QCT22646.1"/>
    </source>
</evidence>
<organism evidence="10 11">
    <name type="scientific">Jejubacter calystegiae</name>
    <dbReference type="NCBI Taxonomy" id="2579935"/>
    <lineage>
        <taxon>Bacteria</taxon>
        <taxon>Pseudomonadati</taxon>
        <taxon>Pseudomonadota</taxon>
        <taxon>Gammaproteobacteria</taxon>
        <taxon>Enterobacterales</taxon>
        <taxon>Enterobacteriaceae</taxon>
        <taxon>Jejubacter</taxon>
    </lineage>
</organism>
<gene>
    <name evidence="10" type="primary">hofC</name>
    <name evidence="10" type="ORF">FEM41_09580</name>
</gene>
<evidence type="ECO:0000256" key="5">
    <source>
        <dbReference type="ARBA" id="ARBA00022692"/>
    </source>
</evidence>
<evidence type="ECO:0000256" key="8">
    <source>
        <dbReference type="SAM" id="Phobius"/>
    </source>
</evidence>
<keyword evidence="11" id="KW-1185">Reference proteome</keyword>
<dbReference type="EMBL" id="CP040428">
    <property type="protein sequence ID" value="QCT22646.1"/>
    <property type="molecule type" value="Genomic_DNA"/>
</dbReference>
<dbReference type="Gene3D" id="1.20.81.30">
    <property type="entry name" value="Type II secretion system (T2SS), domain F"/>
    <property type="match status" value="2"/>
</dbReference>
<dbReference type="Pfam" id="PF00482">
    <property type="entry name" value="T2SSF"/>
    <property type="match status" value="2"/>
</dbReference>
<protein>
    <submittedName>
        <fullName evidence="10">Protein transport protein HofC</fullName>
    </submittedName>
</protein>
<evidence type="ECO:0000256" key="4">
    <source>
        <dbReference type="ARBA" id="ARBA00022519"/>
    </source>
</evidence>
<feature type="domain" description="Type II secretion system protein GspF" evidence="9">
    <location>
        <begin position="61"/>
        <end position="184"/>
    </location>
</feature>
<accession>A0A4P8YR52</accession>
<dbReference type="PANTHER" id="PTHR30012">
    <property type="entry name" value="GENERAL SECRETION PATHWAY PROTEIN"/>
    <property type="match status" value="1"/>
</dbReference>
<evidence type="ECO:0000256" key="2">
    <source>
        <dbReference type="ARBA" id="ARBA00005745"/>
    </source>
</evidence>
<feature type="domain" description="Type II secretion system protein GspF" evidence="9">
    <location>
        <begin position="267"/>
        <end position="386"/>
    </location>
</feature>
<keyword evidence="5 8" id="KW-0812">Transmembrane</keyword>
<keyword evidence="6 8" id="KW-1133">Transmembrane helix</keyword>
<evidence type="ECO:0000256" key="6">
    <source>
        <dbReference type="ARBA" id="ARBA00022989"/>
    </source>
</evidence>
<dbReference type="PRINTS" id="PR00812">
    <property type="entry name" value="BCTERIALGSPF"/>
</dbReference>
<reference evidence="10 11" key="1">
    <citation type="submission" date="2019-05" db="EMBL/GenBank/DDBJ databases">
        <title>Complete genome sequence of Izhakiella calystegiae KSNA2, an endophyte isolated from beach morning glory (Calystegia soldanella).</title>
        <authorList>
            <person name="Jiang L."/>
            <person name="Jeong J.C."/>
            <person name="Kim C.Y."/>
            <person name="Kim D.H."/>
            <person name="Kim S.W."/>
            <person name="Lee j."/>
        </authorList>
    </citation>
    <scope>NUCLEOTIDE SEQUENCE [LARGE SCALE GENOMIC DNA]</scope>
    <source>
        <strain evidence="10 11">KSNA2</strain>
    </source>
</reference>
<dbReference type="FunFam" id="1.20.81.30:FF:000001">
    <property type="entry name" value="Type II secretion system protein F"/>
    <property type="match status" value="2"/>
</dbReference>
<comment type="similarity">
    <text evidence="2">Belongs to the GSP F family.</text>
</comment>
<dbReference type="GO" id="GO:0015628">
    <property type="term" value="P:protein secretion by the type II secretion system"/>
    <property type="evidence" value="ECO:0007669"/>
    <property type="project" value="TreeGrafter"/>
</dbReference>
<sequence>MRLWRWQALDDDGQLYYGVMIARHRREALAHLNERLLCPIQLRSVASPGRRCWHPQQKIHFLRQLAALLQAGIALEQGCRLIAQLHELDGWRALLTQIAEQLAAGKTLSDILAHWSGLFPPLFIALLRTGEQTGQLAECCERLADQQAQLYQLRQKTLRALRYPLFTLAVALLVCAGLVGFVLPEFAAIYQSFSAPLPALTQGVINLSAWLVRYGPILVVAIAALLLCWRWLRRYERWQDKEQRMLMRLPLIAPLLRGQRLSQIHTTLALTQRSGLPLMQGLEAAGLALTSHWWQSQLQRVRQRVTDGSPFSQALAQEPIFTPLCVQLVRTGEESGTLDLMLEKLAQWHTEKTRELAEGLSSALEPIVMVIMGVLIGTLVIAMYLPVFRLGEAFGMG</sequence>
<dbReference type="OrthoDB" id="9805682at2"/>
<evidence type="ECO:0000256" key="7">
    <source>
        <dbReference type="ARBA" id="ARBA00023136"/>
    </source>
</evidence>
<dbReference type="InterPro" id="IPR018076">
    <property type="entry name" value="T2SS_GspF_dom"/>
</dbReference>
<dbReference type="NCBIfam" id="NF007861">
    <property type="entry name" value="PRK10573.1"/>
    <property type="match status" value="1"/>
</dbReference>
<keyword evidence="4" id="KW-0997">Cell inner membrane</keyword>
<keyword evidence="7 8" id="KW-0472">Membrane</keyword>
<dbReference type="AlphaFoldDB" id="A0A4P8YR52"/>
<evidence type="ECO:0000259" key="9">
    <source>
        <dbReference type="Pfam" id="PF00482"/>
    </source>
</evidence>
<feature type="transmembrane region" description="Helical" evidence="8">
    <location>
        <begin position="163"/>
        <end position="190"/>
    </location>
</feature>
<dbReference type="GO" id="GO:0005886">
    <property type="term" value="C:plasma membrane"/>
    <property type="evidence" value="ECO:0007669"/>
    <property type="project" value="UniProtKB-SubCell"/>
</dbReference>
<comment type="subcellular location">
    <subcellularLocation>
        <location evidence="1">Cell inner membrane</location>
        <topology evidence="1">Multi-pass membrane protein</topology>
    </subcellularLocation>
</comment>
<dbReference type="InterPro" id="IPR003004">
    <property type="entry name" value="GspF/PilC"/>
</dbReference>
<evidence type="ECO:0000256" key="1">
    <source>
        <dbReference type="ARBA" id="ARBA00004429"/>
    </source>
</evidence>
<dbReference type="PANTHER" id="PTHR30012:SF7">
    <property type="entry name" value="PROTEIN TRANSPORT PROTEIN HOFC HOMOLOG"/>
    <property type="match status" value="1"/>
</dbReference>